<dbReference type="SUPFAM" id="SSF53448">
    <property type="entry name" value="Nucleotide-diphospho-sugar transferases"/>
    <property type="match status" value="1"/>
</dbReference>
<dbReference type="EMBL" id="LSTO01000001">
    <property type="protein sequence ID" value="OWW21220.1"/>
    <property type="molecule type" value="Genomic_DNA"/>
</dbReference>
<keyword evidence="3" id="KW-1185">Reference proteome</keyword>
<dbReference type="Pfam" id="PF13649">
    <property type="entry name" value="Methyltransf_25"/>
    <property type="match status" value="1"/>
</dbReference>
<proteinExistence type="predicted"/>
<gene>
    <name evidence="2" type="ORF">AYR66_18815</name>
</gene>
<dbReference type="Proteomes" id="UP000197535">
    <property type="component" value="Unassembled WGS sequence"/>
</dbReference>
<dbReference type="PANTHER" id="PTHR34496">
    <property type="entry name" value="GLCNAC TRANSFERASE-RELATED"/>
    <property type="match status" value="1"/>
</dbReference>
<evidence type="ECO:0000259" key="1">
    <source>
        <dbReference type="Pfam" id="PF13649"/>
    </source>
</evidence>
<protein>
    <recommendedName>
        <fullName evidence="1">Methyltransferase domain-containing protein</fullName>
    </recommendedName>
</protein>
<feature type="domain" description="Methyltransferase" evidence="1">
    <location>
        <begin position="389"/>
        <end position="471"/>
    </location>
</feature>
<name>A0A254TF07_9BURK</name>
<comment type="caution">
    <text evidence="2">The sequence shown here is derived from an EMBL/GenBank/DDBJ whole genome shotgun (WGS) entry which is preliminary data.</text>
</comment>
<sequence length="533" mass="59963">MGRLQASHFFSKTMDTSTSLPTIFVSIASYRDPDCQNTVRDLFEKAAHPERVFIGICWQYVPVDDDDCFVLDTRPEQIRTIKVHASESKGVCWARSQVQTLWRGEDYFLQVDSHMRFAAGWDDLLIEMLGKCESPKPVLSTYPLAFTPPDTLADDGIVTIFPKEFDDHGVLSQRSEISNMKDAPPVPPRNAFIGAGLVFASARIIEEVPYDPHIYFEGEEITLAVRMWTKGWDIHVPNAVVAYHDYGRRQERPRHWHDQTDWSTLNQHARKRIRHLLGVELSGDGENLVEIDRFGLGAVRSLAQYEAFSGLDFRARLYKGQPLQRPGLAADTPEQVAARKAVFTLIWKENLWACEETRSGAGSALSATTALREWLPKTLDFLDVRILADAGCGDANWIKDLTTSLRFYFGYDIVPGLVGDMRSRMQERTNCFFSEADIVTTTLPESDAILCRDCLTHLPLDAVLMALKRFRQSGARYLIATTHPIGRNAWIRGGGWQALDLTAAPFNLPAPRMVLDEGGTKKLGVWAMADLPA</sequence>
<reference evidence="2 3" key="1">
    <citation type="submission" date="2016-02" db="EMBL/GenBank/DDBJ databases">
        <authorList>
            <person name="Wen L."/>
            <person name="He K."/>
            <person name="Yang H."/>
        </authorList>
    </citation>
    <scope>NUCLEOTIDE SEQUENCE [LARGE SCALE GENOMIC DNA]</scope>
    <source>
        <strain evidence="2 3">TSA40</strain>
    </source>
</reference>
<dbReference type="InterPro" id="IPR029063">
    <property type="entry name" value="SAM-dependent_MTases_sf"/>
</dbReference>
<accession>A0A254TF07</accession>
<dbReference type="InterPro" id="IPR021067">
    <property type="entry name" value="Glycosyltransferase"/>
</dbReference>
<dbReference type="InterPro" id="IPR029044">
    <property type="entry name" value="Nucleotide-diphossugar_trans"/>
</dbReference>
<dbReference type="SUPFAM" id="SSF53335">
    <property type="entry name" value="S-adenosyl-L-methionine-dependent methyltransferases"/>
    <property type="match status" value="1"/>
</dbReference>
<dbReference type="Gene3D" id="3.90.550.10">
    <property type="entry name" value="Spore Coat Polysaccharide Biosynthesis Protein SpsA, Chain A"/>
    <property type="match status" value="1"/>
</dbReference>
<dbReference type="AlphaFoldDB" id="A0A254TF07"/>
<dbReference type="OrthoDB" id="8738370at2"/>
<dbReference type="InterPro" id="IPR041698">
    <property type="entry name" value="Methyltransf_25"/>
</dbReference>
<dbReference type="Pfam" id="PF11397">
    <property type="entry name" value="GlcNAc"/>
    <property type="match status" value="2"/>
</dbReference>
<dbReference type="PANTHER" id="PTHR34496:SF10">
    <property type="entry name" value="GLCNAC TRANSFERASE"/>
    <property type="match status" value="1"/>
</dbReference>
<organism evidence="2 3">
    <name type="scientific">Noviherbaspirillum denitrificans</name>
    <dbReference type="NCBI Taxonomy" id="1968433"/>
    <lineage>
        <taxon>Bacteria</taxon>
        <taxon>Pseudomonadati</taxon>
        <taxon>Pseudomonadota</taxon>
        <taxon>Betaproteobacteria</taxon>
        <taxon>Burkholderiales</taxon>
        <taxon>Oxalobacteraceae</taxon>
        <taxon>Noviherbaspirillum</taxon>
    </lineage>
</organism>
<dbReference type="Gene3D" id="3.40.50.150">
    <property type="entry name" value="Vaccinia Virus protein VP39"/>
    <property type="match status" value="1"/>
</dbReference>
<evidence type="ECO:0000313" key="3">
    <source>
        <dbReference type="Proteomes" id="UP000197535"/>
    </source>
</evidence>
<evidence type="ECO:0000313" key="2">
    <source>
        <dbReference type="EMBL" id="OWW21220.1"/>
    </source>
</evidence>